<dbReference type="PIRSF" id="PIRSF000190">
    <property type="entry name" value="Pyd_amn-ph_oxd"/>
    <property type="match status" value="1"/>
</dbReference>
<evidence type="ECO:0000256" key="4">
    <source>
        <dbReference type="ARBA" id="ARBA00022643"/>
    </source>
</evidence>
<dbReference type="HAMAP" id="MF_01629">
    <property type="entry name" value="PdxH"/>
    <property type="match status" value="1"/>
</dbReference>
<dbReference type="Proteomes" id="UP000588604">
    <property type="component" value="Unassembled WGS sequence"/>
</dbReference>
<comment type="pathway">
    <text evidence="7">Cofactor metabolism; pyridoxal 5'-phosphate salvage; pyridoxal 5'-phosphate from pyridoxamine 5'-phosphate: step 1/1.</text>
</comment>
<proteinExistence type="inferred from homology"/>
<dbReference type="GO" id="GO:0004733">
    <property type="term" value="F:pyridoxamine phosphate oxidase activity"/>
    <property type="evidence" value="ECO:0007669"/>
    <property type="project" value="UniProtKB-UniRule"/>
</dbReference>
<dbReference type="PANTHER" id="PTHR10851">
    <property type="entry name" value="PYRIDOXINE-5-PHOSPHATE OXIDASE"/>
    <property type="match status" value="1"/>
</dbReference>
<keyword evidence="5 7" id="KW-0560">Oxidoreductase</keyword>
<dbReference type="PANTHER" id="PTHR10851:SF0">
    <property type="entry name" value="PYRIDOXINE-5'-PHOSPHATE OXIDASE"/>
    <property type="match status" value="1"/>
</dbReference>
<comment type="catalytic activity">
    <reaction evidence="7">
        <text>pyridoxamine 5'-phosphate + O2 + H2O = pyridoxal 5'-phosphate + H2O2 + NH4(+)</text>
        <dbReference type="Rhea" id="RHEA:15817"/>
        <dbReference type="ChEBI" id="CHEBI:15377"/>
        <dbReference type="ChEBI" id="CHEBI:15379"/>
        <dbReference type="ChEBI" id="CHEBI:16240"/>
        <dbReference type="ChEBI" id="CHEBI:28938"/>
        <dbReference type="ChEBI" id="CHEBI:58451"/>
        <dbReference type="ChEBI" id="CHEBI:597326"/>
        <dbReference type="EC" id="1.4.3.5"/>
    </reaction>
</comment>
<gene>
    <name evidence="7" type="primary">pdxH</name>
    <name evidence="13" type="ORF">FHS59_004061</name>
</gene>
<feature type="binding site" evidence="7 9">
    <location>
        <begin position="74"/>
        <end position="75"/>
    </location>
    <ligand>
        <name>FMN</name>
        <dbReference type="ChEBI" id="CHEBI:58210"/>
    </ligand>
</feature>
<dbReference type="SUPFAM" id="SSF50475">
    <property type="entry name" value="FMN-binding split barrel"/>
    <property type="match status" value="1"/>
</dbReference>
<dbReference type="Pfam" id="PF10590">
    <property type="entry name" value="PNP_phzG_C"/>
    <property type="match status" value="1"/>
</dbReference>
<evidence type="ECO:0000256" key="3">
    <source>
        <dbReference type="ARBA" id="ARBA00022630"/>
    </source>
</evidence>
<keyword evidence="14" id="KW-1185">Reference proteome</keyword>
<protein>
    <recommendedName>
        <fullName evidence="7">Pyridoxine/pyridoxamine 5'-phosphate oxidase</fullName>
        <ecNumber evidence="7">1.4.3.5</ecNumber>
    </recommendedName>
    <alternativeName>
        <fullName evidence="7">PNP/PMP oxidase</fullName>
        <shortName evidence="7">PNPOx</shortName>
    </alternativeName>
    <alternativeName>
        <fullName evidence="7">Pyridoxal 5'-phosphate synthase</fullName>
    </alternativeName>
</protein>
<dbReference type="PROSITE" id="PS01064">
    <property type="entry name" value="PYRIDOX_OXIDASE"/>
    <property type="match status" value="1"/>
</dbReference>
<dbReference type="RefSeq" id="WP_184497392.1">
    <property type="nucleotide sequence ID" value="NZ_JACIJO010000003.1"/>
</dbReference>
<keyword evidence="3 7" id="KW-0285">Flavoprotein</keyword>
<evidence type="ECO:0000256" key="6">
    <source>
        <dbReference type="ARBA" id="ARBA00023096"/>
    </source>
</evidence>
<feature type="domain" description="Pyridoxamine 5'-phosphate oxidase N-terminal" evidence="11">
    <location>
        <begin position="33"/>
        <end position="156"/>
    </location>
</feature>
<comment type="pathway">
    <text evidence="7">Cofactor metabolism; pyridoxal 5'-phosphate salvage; pyridoxal 5'-phosphate from pyridoxine 5'-phosphate: step 1/1.</text>
</comment>
<dbReference type="GO" id="GO:0008615">
    <property type="term" value="P:pyridoxine biosynthetic process"/>
    <property type="evidence" value="ECO:0007669"/>
    <property type="project" value="UniProtKB-UniRule"/>
</dbReference>
<comment type="catalytic activity">
    <reaction evidence="7">
        <text>pyridoxine 5'-phosphate + O2 = pyridoxal 5'-phosphate + H2O2</text>
        <dbReference type="Rhea" id="RHEA:15149"/>
        <dbReference type="ChEBI" id="CHEBI:15379"/>
        <dbReference type="ChEBI" id="CHEBI:16240"/>
        <dbReference type="ChEBI" id="CHEBI:58589"/>
        <dbReference type="ChEBI" id="CHEBI:597326"/>
        <dbReference type="EC" id="1.4.3.5"/>
    </reaction>
</comment>
<dbReference type="Pfam" id="PF01243">
    <property type="entry name" value="PNPOx_N"/>
    <property type="match status" value="1"/>
</dbReference>
<dbReference type="NCBIfam" id="NF004231">
    <property type="entry name" value="PRK05679.1"/>
    <property type="match status" value="1"/>
</dbReference>
<dbReference type="InterPro" id="IPR019576">
    <property type="entry name" value="Pyridoxamine_oxidase_dimer_C"/>
</dbReference>
<sequence>MNISAIRQEYSLKSMNINDLSPNPLSQFDQWFKEALDAKVIEINAMTLSTLGEDGIPNGRIVLLKEVDTGFVFFTNYQSQKGRELEKNPFGSLTFFWPELERQVRIKGNIDKVSEKLSDEYFLSRPIGSQIGAWTSPQSTKINSREELHSRQKEIEKKFENSPITRPPHWGGYRLTPNYMEFWQGRPSRLHDRVCYELQENGDWELSILAP</sequence>
<accession>A0A841N0H4</accession>
<dbReference type="InterPro" id="IPR019740">
    <property type="entry name" value="Pyridox_Oxase_CS"/>
</dbReference>
<dbReference type="EC" id="1.4.3.5" evidence="7"/>
<dbReference type="GO" id="GO:0010181">
    <property type="term" value="F:FMN binding"/>
    <property type="evidence" value="ECO:0007669"/>
    <property type="project" value="UniProtKB-UniRule"/>
</dbReference>
<keyword evidence="4 7" id="KW-0288">FMN</keyword>
<comment type="similarity">
    <text evidence="1 7">Belongs to the pyridoxamine 5'-phosphate oxidase family.</text>
</comment>
<comment type="caution">
    <text evidence="13">The sequence shown here is derived from an EMBL/GenBank/DDBJ whole genome shotgun (WGS) entry which is preliminary data.</text>
</comment>
<dbReference type="NCBIfam" id="TIGR00558">
    <property type="entry name" value="pdxH"/>
    <property type="match status" value="1"/>
</dbReference>
<feature type="binding site" evidence="7 8">
    <location>
        <position position="129"/>
    </location>
    <ligand>
        <name>substrate</name>
    </ligand>
</feature>
<feature type="binding site" evidence="7 9">
    <location>
        <begin position="138"/>
        <end position="139"/>
    </location>
    <ligand>
        <name>FMN</name>
        <dbReference type="ChEBI" id="CHEBI:58210"/>
    </ligand>
</feature>
<evidence type="ECO:0000256" key="1">
    <source>
        <dbReference type="ARBA" id="ARBA00007301"/>
    </source>
</evidence>
<dbReference type="InterPro" id="IPR000659">
    <property type="entry name" value="Pyridox_Oxase"/>
</dbReference>
<evidence type="ECO:0000256" key="2">
    <source>
        <dbReference type="ARBA" id="ARBA00011738"/>
    </source>
</evidence>
<feature type="compositionally biased region" description="Basic and acidic residues" evidence="10">
    <location>
        <begin position="143"/>
        <end position="160"/>
    </location>
</feature>
<feature type="binding site" evidence="7 9">
    <location>
        <begin position="60"/>
        <end position="65"/>
    </location>
    <ligand>
        <name>FMN</name>
        <dbReference type="ChEBI" id="CHEBI:58210"/>
    </ligand>
</feature>
<comment type="subunit">
    <text evidence="2 7">Homodimer.</text>
</comment>
<feature type="domain" description="Pyridoxine 5'-phosphate oxidase dimerisation C-terminal" evidence="12">
    <location>
        <begin position="170"/>
        <end position="211"/>
    </location>
</feature>
<dbReference type="InterPro" id="IPR012349">
    <property type="entry name" value="Split_barrel_FMN-bd"/>
</dbReference>
<evidence type="ECO:0000256" key="9">
    <source>
        <dbReference type="PIRSR" id="PIRSR000190-2"/>
    </source>
</evidence>
<feature type="binding site" evidence="7 9">
    <location>
        <position position="81"/>
    </location>
    <ligand>
        <name>FMN</name>
        <dbReference type="ChEBI" id="CHEBI:58210"/>
    </ligand>
</feature>
<evidence type="ECO:0000256" key="10">
    <source>
        <dbReference type="SAM" id="MobiDB-lite"/>
    </source>
</evidence>
<feature type="region of interest" description="Disordered" evidence="10">
    <location>
        <begin position="135"/>
        <end position="162"/>
    </location>
</feature>
<evidence type="ECO:0000256" key="7">
    <source>
        <dbReference type="HAMAP-Rule" id="MF_01629"/>
    </source>
</evidence>
<feature type="binding site" evidence="7 8">
    <location>
        <position position="121"/>
    </location>
    <ligand>
        <name>substrate</name>
    </ligand>
</feature>
<name>A0A841N0H4_9BACT</name>
<feature type="binding site" evidence="7 8">
    <location>
        <begin position="189"/>
        <end position="191"/>
    </location>
    <ligand>
        <name>substrate</name>
    </ligand>
</feature>
<comment type="function">
    <text evidence="7">Catalyzes the oxidation of either pyridoxine 5'-phosphate (PNP) or pyridoxamine 5'-phosphate (PMP) into pyridoxal 5'-phosphate (PLP).</text>
</comment>
<dbReference type="EMBL" id="JACIJO010000003">
    <property type="protein sequence ID" value="MBB6328418.1"/>
    <property type="molecule type" value="Genomic_DNA"/>
</dbReference>
<dbReference type="FunFam" id="2.30.110.10:FF:000020">
    <property type="entry name" value="PNPO isoform 11"/>
    <property type="match status" value="1"/>
</dbReference>
<evidence type="ECO:0000256" key="8">
    <source>
        <dbReference type="PIRSR" id="PIRSR000190-1"/>
    </source>
</evidence>
<dbReference type="AlphaFoldDB" id="A0A841N0H4"/>
<evidence type="ECO:0000313" key="14">
    <source>
        <dbReference type="Proteomes" id="UP000588604"/>
    </source>
</evidence>
<keyword evidence="6 7" id="KW-0664">Pyridoxine biosynthesis</keyword>
<feature type="binding site" evidence="7 8">
    <location>
        <position position="65"/>
    </location>
    <ligand>
        <name>substrate</name>
    </ligand>
</feature>
<evidence type="ECO:0000259" key="12">
    <source>
        <dbReference type="Pfam" id="PF10590"/>
    </source>
</evidence>
<evidence type="ECO:0000259" key="11">
    <source>
        <dbReference type="Pfam" id="PF01243"/>
    </source>
</evidence>
<evidence type="ECO:0000313" key="13">
    <source>
        <dbReference type="EMBL" id="MBB6328418.1"/>
    </source>
</evidence>
<dbReference type="Gene3D" id="2.30.110.10">
    <property type="entry name" value="Electron Transport, Fmn-binding Protein, Chain A"/>
    <property type="match status" value="1"/>
</dbReference>
<dbReference type="UniPathway" id="UPA01068">
    <property type="reaction ID" value="UER00304"/>
</dbReference>
<feature type="binding site" evidence="7 9">
    <location>
        <position position="103"/>
    </location>
    <ligand>
        <name>FMN</name>
        <dbReference type="ChEBI" id="CHEBI:58210"/>
    </ligand>
</feature>
<organism evidence="13 14">
    <name type="scientific">Algoriphagus iocasae</name>
    <dbReference type="NCBI Taxonomy" id="1836499"/>
    <lineage>
        <taxon>Bacteria</taxon>
        <taxon>Pseudomonadati</taxon>
        <taxon>Bacteroidota</taxon>
        <taxon>Cytophagia</taxon>
        <taxon>Cytophagales</taxon>
        <taxon>Cyclobacteriaceae</taxon>
        <taxon>Algoriphagus</taxon>
    </lineage>
</organism>
<comment type="caution">
    <text evidence="7">Lacks conserved residue(s) required for the propagation of feature annotation.</text>
</comment>
<feature type="binding site" evidence="7 8">
    <location>
        <position position="125"/>
    </location>
    <ligand>
        <name>substrate</name>
    </ligand>
</feature>
<feature type="binding site" evidence="7 9">
    <location>
        <position position="183"/>
    </location>
    <ligand>
        <name>FMN</name>
        <dbReference type="ChEBI" id="CHEBI:58210"/>
    </ligand>
</feature>
<dbReference type="InterPro" id="IPR011576">
    <property type="entry name" value="Pyridox_Oxase_N"/>
</dbReference>
<feature type="binding site" evidence="8">
    <location>
        <begin position="7"/>
        <end position="10"/>
    </location>
    <ligand>
        <name>substrate</name>
    </ligand>
</feature>
<reference evidence="13 14" key="1">
    <citation type="submission" date="2020-08" db="EMBL/GenBank/DDBJ databases">
        <title>Genomic Encyclopedia of Type Strains, Phase IV (KMG-IV): sequencing the most valuable type-strain genomes for metagenomic binning, comparative biology and taxonomic classification.</title>
        <authorList>
            <person name="Goeker M."/>
        </authorList>
    </citation>
    <scope>NUCLEOTIDE SEQUENCE [LARGE SCALE GENOMIC DNA]</scope>
    <source>
        <strain evidence="13 14">DSM 102044</strain>
    </source>
</reference>
<evidence type="ECO:0000256" key="5">
    <source>
        <dbReference type="ARBA" id="ARBA00023002"/>
    </source>
</evidence>
<feature type="binding site" evidence="7 9">
    <location>
        <position position="193"/>
    </location>
    <ligand>
        <name>FMN</name>
        <dbReference type="ChEBI" id="CHEBI:58210"/>
    </ligand>
</feature>
<comment type="cofactor">
    <cofactor evidence="7 9">
        <name>FMN</name>
        <dbReference type="ChEBI" id="CHEBI:58210"/>
    </cofactor>
    <text evidence="7 9">Binds 1 FMN per subunit.</text>
</comment>